<keyword evidence="2" id="KW-1185">Reference proteome</keyword>
<dbReference type="EMBL" id="JXLP01000013">
    <property type="protein sequence ID" value="KIL77647.1"/>
    <property type="molecule type" value="Genomic_DNA"/>
</dbReference>
<proteinExistence type="predicted"/>
<reference evidence="1 2" key="1">
    <citation type="submission" date="2015-01" db="EMBL/GenBank/DDBJ databases">
        <title>Genome Assembly of Bacillus badius MTCC 1458.</title>
        <authorList>
            <person name="Verma A."/>
            <person name="Khatri I."/>
            <person name="Mual P."/>
            <person name="Subramanian S."/>
            <person name="Krishnamurthi S."/>
        </authorList>
    </citation>
    <scope>NUCLEOTIDE SEQUENCE [LARGE SCALE GENOMIC DNA]</scope>
    <source>
        <strain evidence="1 2">MTCC 1458</strain>
    </source>
</reference>
<accession>A0ABR5ASB3</accession>
<evidence type="ECO:0008006" key="3">
    <source>
        <dbReference type="Google" id="ProtNLM"/>
    </source>
</evidence>
<organism evidence="1 2">
    <name type="scientific">Bacillus badius</name>
    <dbReference type="NCBI Taxonomy" id="1455"/>
    <lineage>
        <taxon>Bacteria</taxon>
        <taxon>Bacillati</taxon>
        <taxon>Bacillota</taxon>
        <taxon>Bacilli</taxon>
        <taxon>Bacillales</taxon>
        <taxon>Bacillaceae</taxon>
        <taxon>Pseudobacillus</taxon>
    </lineage>
</organism>
<evidence type="ECO:0000313" key="1">
    <source>
        <dbReference type="EMBL" id="KIL77647.1"/>
    </source>
</evidence>
<protein>
    <recommendedName>
        <fullName evidence="3">Ribose 5-phosphate isomerase B</fullName>
    </recommendedName>
</protein>
<sequence length="41" mass="5032">MTHFLGRSFFLMFFCLRLILRKKRAFPSRPSFGHMEDSLFY</sequence>
<dbReference type="Proteomes" id="UP000031982">
    <property type="component" value="Unassembled WGS sequence"/>
</dbReference>
<evidence type="ECO:0000313" key="2">
    <source>
        <dbReference type="Proteomes" id="UP000031982"/>
    </source>
</evidence>
<name>A0ABR5ASB3_BACBA</name>
<gene>
    <name evidence="1" type="ORF">SD77_1320</name>
</gene>
<comment type="caution">
    <text evidence="1">The sequence shown here is derived from an EMBL/GenBank/DDBJ whole genome shotgun (WGS) entry which is preliminary data.</text>
</comment>